<accession>A0A0R1XJV5</accession>
<dbReference type="InterPro" id="IPR018484">
    <property type="entry name" value="FGGY_N"/>
</dbReference>
<keyword evidence="5" id="KW-0067">ATP-binding</keyword>
<evidence type="ECO:0000313" key="10">
    <source>
        <dbReference type="EMBL" id="KRM30447.1"/>
    </source>
</evidence>
<sequence length="503" mass="56027">MFMKLTNVIAVDLGASSGRLISGTYDGNKITLKEQFRFSNLPVQVVNDLNWDYIKILQEIKYGLSIAHQDLDSLDSLNVDTWGVDYGLLNARGQLLMAPHSYRDDRVNQFEDQLYNIISPFELFKLTGNQPAKINSILQLYSDLQLNPFLKTEVAHVLFMPNLISYFLTGQMRNEFTISSTSGLLDTSSRDFSSTVFKQLGFKAAWFGKLSKGGADLGPLSKSIQQELHLDQQLKVITGVGHDTAAALLALPIAPADKEDVAFISSGTWSIIGRQTPKPVVSQVAFDSGLTNEGCFDGSNRLLANLTGLWIVQELQREWSYKGEVVEFGKMVEDALSVQSINSYIDPNNELFTAPNQMEERIKTYLKETGQRLPENRGELILLVLESLAFSYKKIIENLEAVTAKPITKIHMFGGGIQNKLLVQLTANFTQKEVITGPVEASVMGNIVSQLFVSGLFKGEEVNQILENSFAAQHTQPGVVEDLSEKYQQFLKHSAYINYEGRS</sequence>
<dbReference type="STRING" id="1423734.FC83_GL001578"/>
<proteinExistence type="inferred from homology"/>
<dbReference type="SUPFAM" id="SSF53067">
    <property type="entry name" value="Actin-like ATPase domain"/>
    <property type="match status" value="2"/>
</dbReference>
<dbReference type="PANTHER" id="PTHR10196">
    <property type="entry name" value="SUGAR KINASE"/>
    <property type="match status" value="1"/>
</dbReference>
<protein>
    <submittedName>
        <fullName evidence="10">FGGY family carbohydrate kinase FGGY family protein</fullName>
    </submittedName>
</protein>
<evidence type="ECO:0000256" key="7">
    <source>
        <dbReference type="ARBA" id="ARBA00023308"/>
    </source>
</evidence>
<feature type="domain" description="Carbohydrate kinase FGGY N-terminal" evidence="8">
    <location>
        <begin position="8"/>
        <end position="249"/>
    </location>
</feature>
<dbReference type="AlphaFoldDB" id="A0A0R1XJV5"/>
<dbReference type="GO" id="GO:0004370">
    <property type="term" value="F:glycerol kinase activity"/>
    <property type="evidence" value="ECO:0007669"/>
    <property type="project" value="TreeGrafter"/>
</dbReference>
<dbReference type="InterPro" id="IPR013449">
    <property type="entry name" value="Rhamnulokinase"/>
</dbReference>
<evidence type="ECO:0000256" key="6">
    <source>
        <dbReference type="ARBA" id="ARBA00023157"/>
    </source>
</evidence>
<dbReference type="Gene3D" id="3.30.420.40">
    <property type="match status" value="2"/>
</dbReference>
<feature type="domain" description="Carbohydrate kinase FGGY C-terminal" evidence="9">
    <location>
        <begin position="263"/>
        <end position="450"/>
    </location>
</feature>
<comment type="caution">
    <text evidence="10">The sequence shown here is derived from an EMBL/GenBank/DDBJ whole genome shotgun (WGS) entry which is preliminary data.</text>
</comment>
<dbReference type="GO" id="GO:0019301">
    <property type="term" value="P:rhamnose catabolic process"/>
    <property type="evidence" value="ECO:0007669"/>
    <property type="project" value="InterPro"/>
</dbReference>
<gene>
    <name evidence="10" type="ORF">FC83_GL001578</name>
</gene>
<evidence type="ECO:0000313" key="11">
    <source>
        <dbReference type="Proteomes" id="UP000051236"/>
    </source>
</evidence>
<evidence type="ECO:0000256" key="4">
    <source>
        <dbReference type="ARBA" id="ARBA00022777"/>
    </source>
</evidence>
<comment type="similarity">
    <text evidence="1">Belongs to the FGGY kinase family.</text>
</comment>
<dbReference type="GO" id="GO:0006071">
    <property type="term" value="P:glycerol metabolic process"/>
    <property type="evidence" value="ECO:0007669"/>
    <property type="project" value="TreeGrafter"/>
</dbReference>
<dbReference type="PATRIC" id="fig|1423734.3.peg.1597"/>
<evidence type="ECO:0000256" key="1">
    <source>
        <dbReference type="ARBA" id="ARBA00009156"/>
    </source>
</evidence>
<dbReference type="CDD" id="cd07771">
    <property type="entry name" value="ASKHA_NBD_FGGY_RhaB-like"/>
    <property type="match status" value="1"/>
</dbReference>
<evidence type="ECO:0000256" key="3">
    <source>
        <dbReference type="ARBA" id="ARBA00022741"/>
    </source>
</evidence>
<dbReference type="InterPro" id="IPR043129">
    <property type="entry name" value="ATPase_NBD"/>
</dbReference>
<keyword evidence="11" id="KW-1185">Reference proteome</keyword>
<name>A0A0R1XJV5_9LACO</name>
<dbReference type="GO" id="GO:0005829">
    <property type="term" value="C:cytosol"/>
    <property type="evidence" value="ECO:0007669"/>
    <property type="project" value="TreeGrafter"/>
</dbReference>
<dbReference type="eggNOG" id="COG1070">
    <property type="taxonomic scope" value="Bacteria"/>
</dbReference>
<keyword evidence="7" id="KW-0684">Rhamnose metabolism</keyword>
<dbReference type="InterPro" id="IPR018485">
    <property type="entry name" value="FGGY_C"/>
</dbReference>
<evidence type="ECO:0000256" key="2">
    <source>
        <dbReference type="ARBA" id="ARBA00022679"/>
    </source>
</evidence>
<keyword evidence="3" id="KW-0547">Nucleotide-binding</keyword>
<dbReference type="GO" id="GO:0005524">
    <property type="term" value="F:ATP binding"/>
    <property type="evidence" value="ECO:0007669"/>
    <property type="project" value="UniProtKB-KW"/>
</dbReference>
<dbReference type="Pfam" id="PF00370">
    <property type="entry name" value="FGGY_N"/>
    <property type="match status" value="1"/>
</dbReference>
<dbReference type="EMBL" id="AZGA01000088">
    <property type="protein sequence ID" value="KRM30447.1"/>
    <property type="molecule type" value="Genomic_DNA"/>
</dbReference>
<reference evidence="10 11" key="1">
    <citation type="journal article" date="2015" name="Genome Announc.">
        <title>Expanding the biotechnology potential of lactobacilli through comparative genomics of 213 strains and associated genera.</title>
        <authorList>
            <person name="Sun Z."/>
            <person name="Harris H.M."/>
            <person name="McCann A."/>
            <person name="Guo C."/>
            <person name="Argimon S."/>
            <person name="Zhang W."/>
            <person name="Yang X."/>
            <person name="Jeffery I.B."/>
            <person name="Cooney J.C."/>
            <person name="Kagawa T.F."/>
            <person name="Liu W."/>
            <person name="Song Y."/>
            <person name="Salvetti E."/>
            <person name="Wrobel A."/>
            <person name="Rasinkangas P."/>
            <person name="Parkhill J."/>
            <person name="Rea M.C."/>
            <person name="O'Sullivan O."/>
            <person name="Ritari J."/>
            <person name="Douillard F.P."/>
            <person name="Paul Ross R."/>
            <person name="Yang R."/>
            <person name="Briner A.E."/>
            <person name="Felis G.E."/>
            <person name="de Vos W.M."/>
            <person name="Barrangou R."/>
            <person name="Klaenhammer T.R."/>
            <person name="Caufield P.W."/>
            <person name="Cui Y."/>
            <person name="Zhang H."/>
            <person name="O'Toole P.W."/>
        </authorList>
    </citation>
    <scope>NUCLEOTIDE SEQUENCE [LARGE SCALE GENOMIC DNA]</scope>
    <source>
        <strain evidence="10 11">DSM 18527</strain>
    </source>
</reference>
<organism evidence="10 11">
    <name type="scientific">Agrilactobacillus composti DSM 18527 = JCM 14202</name>
    <dbReference type="NCBI Taxonomy" id="1423734"/>
    <lineage>
        <taxon>Bacteria</taxon>
        <taxon>Bacillati</taxon>
        <taxon>Bacillota</taxon>
        <taxon>Bacilli</taxon>
        <taxon>Lactobacillales</taxon>
        <taxon>Lactobacillaceae</taxon>
        <taxon>Agrilactobacillus</taxon>
    </lineage>
</organism>
<evidence type="ECO:0000256" key="5">
    <source>
        <dbReference type="ARBA" id="ARBA00022840"/>
    </source>
</evidence>
<evidence type="ECO:0000259" key="8">
    <source>
        <dbReference type="Pfam" id="PF00370"/>
    </source>
</evidence>
<keyword evidence="6" id="KW-1015">Disulfide bond</keyword>
<dbReference type="Proteomes" id="UP000051236">
    <property type="component" value="Unassembled WGS sequence"/>
</dbReference>
<keyword evidence="4 10" id="KW-0418">Kinase</keyword>
<keyword evidence="2" id="KW-0808">Transferase</keyword>
<evidence type="ECO:0000259" key="9">
    <source>
        <dbReference type="Pfam" id="PF02782"/>
    </source>
</evidence>
<dbReference type="Pfam" id="PF02782">
    <property type="entry name" value="FGGY_C"/>
    <property type="match status" value="1"/>
</dbReference>
<dbReference type="PANTHER" id="PTHR10196:SF93">
    <property type="entry name" value="L-RHAMNULOKINASE"/>
    <property type="match status" value="1"/>
</dbReference>
<dbReference type="GO" id="GO:0008993">
    <property type="term" value="F:rhamnulokinase activity"/>
    <property type="evidence" value="ECO:0007669"/>
    <property type="project" value="InterPro"/>
</dbReference>